<sequence>MCPGKVAHAVYFVKGHMMHTLRAVSMAGAIFCVTLAATETRRGPQALHRDVADMGDIVAFFGDAVAVMDIDNDDVLDCLTTKRTQYDPEGWSATYLWSLQGATGERINFPVHLWATDKPDVFLFNSSTRPGEVLVGHSDYFDNESCVILEMSTIGDQCTLWVSKEHKDSIPDHCLENFKDICGSGVDLQTKTICKDAVQ</sequence>
<dbReference type="InterPro" id="IPR012674">
    <property type="entry name" value="Calycin"/>
</dbReference>
<dbReference type="GO" id="GO:0030682">
    <property type="term" value="P:symbiont-mediated perturbation of host defenses"/>
    <property type="evidence" value="ECO:0007669"/>
    <property type="project" value="InterPro"/>
</dbReference>
<dbReference type="InterPro" id="IPR002970">
    <property type="entry name" value="Tick_his-bd"/>
</dbReference>
<proteinExistence type="predicted"/>
<keyword evidence="3" id="KW-1185">Reference proteome</keyword>
<feature type="transmembrane region" description="Helical" evidence="1">
    <location>
        <begin position="20"/>
        <end position="38"/>
    </location>
</feature>
<dbReference type="AlphaFoldDB" id="A0AAQ4D5S4"/>
<protein>
    <submittedName>
        <fullName evidence="2">Uncharacterized protein</fullName>
    </submittedName>
</protein>
<reference evidence="2 3" key="1">
    <citation type="journal article" date="2023" name="Arcadia Sci">
        <title>De novo assembly of a long-read Amblyomma americanum tick genome.</title>
        <authorList>
            <person name="Chou S."/>
            <person name="Poskanzer K.E."/>
            <person name="Rollins M."/>
            <person name="Thuy-Boun P.S."/>
        </authorList>
    </citation>
    <scope>NUCLEOTIDE SEQUENCE [LARGE SCALE GENOMIC DNA]</scope>
    <source>
        <strain evidence="2">F_SG_1</strain>
        <tissue evidence="2">Salivary glands</tissue>
    </source>
</reference>
<dbReference type="Proteomes" id="UP001321473">
    <property type="component" value="Unassembled WGS sequence"/>
</dbReference>
<name>A0AAQ4D5S4_AMBAM</name>
<dbReference type="Pfam" id="PF02098">
    <property type="entry name" value="His_binding"/>
    <property type="match status" value="1"/>
</dbReference>
<evidence type="ECO:0000256" key="1">
    <source>
        <dbReference type="SAM" id="Phobius"/>
    </source>
</evidence>
<dbReference type="EMBL" id="JARKHS020034784">
    <property type="protein sequence ID" value="KAK8757814.1"/>
    <property type="molecule type" value="Genomic_DNA"/>
</dbReference>
<organism evidence="2 3">
    <name type="scientific">Amblyomma americanum</name>
    <name type="common">Lone star tick</name>
    <dbReference type="NCBI Taxonomy" id="6943"/>
    <lineage>
        <taxon>Eukaryota</taxon>
        <taxon>Metazoa</taxon>
        <taxon>Ecdysozoa</taxon>
        <taxon>Arthropoda</taxon>
        <taxon>Chelicerata</taxon>
        <taxon>Arachnida</taxon>
        <taxon>Acari</taxon>
        <taxon>Parasitiformes</taxon>
        <taxon>Ixodida</taxon>
        <taxon>Ixodoidea</taxon>
        <taxon>Ixodidae</taxon>
        <taxon>Amblyomminae</taxon>
        <taxon>Amblyomma</taxon>
    </lineage>
</organism>
<comment type="caution">
    <text evidence="2">The sequence shown here is derived from an EMBL/GenBank/DDBJ whole genome shotgun (WGS) entry which is preliminary data.</text>
</comment>
<evidence type="ECO:0000313" key="3">
    <source>
        <dbReference type="Proteomes" id="UP001321473"/>
    </source>
</evidence>
<evidence type="ECO:0000313" key="2">
    <source>
        <dbReference type="EMBL" id="KAK8757814.1"/>
    </source>
</evidence>
<keyword evidence="1" id="KW-0812">Transmembrane</keyword>
<dbReference type="Gene3D" id="2.40.128.20">
    <property type="match status" value="1"/>
</dbReference>
<keyword evidence="1" id="KW-1133">Transmembrane helix</keyword>
<dbReference type="SUPFAM" id="SSF50814">
    <property type="entry name" value="Lipocalins"/>
    <property type="match status" value="1"/>
</dbReference>
<keyword evidence="1" id="KW-0472">Membrane</keyword>
<dbReference type="GO" id="GO:0043176">
    <property type="term" value="F:amine binding"/>
    <property type="evidence" value="ECO:0007669"/>
    <property type="project" value="InterPro"/>
</dbReference>
<gene>
    <name evidence="2" type="ORF">V5799_004553</name>
</gene>
<accession>A0AAQ4D5S4</accession>